<feature type="transmembrane region" description="Helical" evidence="1">
    <location>
        <begin position="144"/>
        <end position="164"/>
    </location>
</feature>
<dbReference type="Proteomes" id="UP000644115">
    <property type="component" value="Unassembled WGS sequence"/>
</dbReference>
<keyword evidence="1" id="KW-0472">Membrane</keyword>
<keyword evidence="1" id="KW-0812">Transmembrane</keyword>
<sequence length="406" mass="47360">MLHIYQMILLLGTLPIFCCIQLFLVFKCIGVSSHRKKVFWLIIIYTIIFKAVETGLELVPEYHTTLTIQITHSLVHAFNTFILLTIIGIYGEGYFPRNFIKTTFYYDFLTTLPCTPTAFLTKWLGDRFLPPNPGEYCNYPAGCIILLALWMSFLLTIMAVYYLFGKKLNWLFSKIPDWICLAYFLLSFVAYVAQQFILLSSNNYMVNRGTDANFWHNYVWDFSYALLTIILLITILLARAAFHRKQLQRLQTLENTMLLDYYQNVSMLHGSIRSLRHDLSNHLAVPEEGYRESLLRICKEIDGQIHRQLAWQTLDVPQLSSREKYEIYQYVQQLLQKKKLPTEALCITTEENQVSLAIDTTGRRSLHPALLRSSSFFRMLQTILKQHNGTATWQKGENSCTLHLHF</sequence>
<name>A0A923NDF5_9FIRM</name>
<feature type="transmembrane region" description="Helical" evidence="1">
    <location>
        <begin position="68"/>
        <end position="91"/>
    </location>
</feature>
<organism evidence="2 3">
    <name type="scientific">Lentihominibacter faecis</name>
    <dbReference type="NCBI Taxonomy" id="2764712"/>
    <lineage>
        <taxon>Bacteria</taxon>
        <taxon>Bacillati</taxon>
        <taxon>Bacillota</taxon>
        <taxon>Clostridia</taxon>
        <taxon>Peptostreptococcales</taxon>
        <taxon>Anaerovoracaceae</taxon>
        <taxon>Lentihominibacter</taxon>
    </lineage>
</organism>
<gene>
    <name evidence="2" type="ORF">H8876_08320</name>
</gene>
<feature type="transmembrane region" description="Helical" evidence="1">
    <location>
        <begin position="38"/>
        <end position="56"/>
    </location>
</feature>
<proteinExistence type="predicted"/>
<feature type="transmembrane region" description="Helical" evidence="1">
    <location>
        <begin position="103"/>
        <end position="124"/>
    </location>
</feature>
<reference evidence="2" key="1">
    <citation type="submission" date="2020-08" db="EMBL/GenBank/DDBJ databases">
        <authorList>
            <person name="Liu C."/>
            <person name="Sun Q."/>
        </authorList>
    </citation>
    <scope>NUCLEOTIDE SEQUENCE</scope>
    <source>
        <strain evidence="2">BX16</strain>
    </source>
</reference>
<evidence type="ECO:0000256" key="1">
    <source>
        <dbReference type="SAM" id="Phobius"/>
    </source>
</evidence>
<evidence type="ECO:0000313" key="3">
    <source>
        <dbReference type="Proteomes" id="UP000644115"/>
    </source>
</evidence>
<protein>
    <submittedName>
        <fullName evidence="2">Uncharacterized protein</fullName>
    </submittedName>
</protein>
<comment type="caution">
    <text evidence="2">The sequence shown here is derived from an EMBL/GenBank/DDBJ whole genome shotgun (WGS) entry which is preliminary data.</text>
</comment>
<feature type="transmembrane region" description="Helical" evidence="1">
    <location>
        <begin position="176"/>
        <end position="198"/>
    </location>
</feature>
<dbReference type="RefSeq" id="WP_249287359.1">
    <property type="nucleotide sequence ID" value="NZ_JACRWC010000105.1"/>
</dbReference>
<feature type="transmembrane region" description="Helical" evidence="1">
    <location>
        <begin position="218"/>
        <end position="242"/>
    </location>
</feature>
<keyword evidence="1" id="KW-1133">Transmembrane helix</keyword>
<accession>A0A923NDF5</accession>
<dbReference type="EMBL" id="JACRWC010000105">
    <property type="protein sequence ID" value="MBC6000003.1"/>
    <property type="molecule type" value="Genomic_DNA"/>
</dbReference>
<dbReference type="AlphaFoldDB" id="A0A923NDF5"/>
<keyword evidence="3" id="KW-1185">Reference proteome</keyword>
<feature type="transmembrane region" description="Helical" evidence="1">
    <location>
        <begin position="6"/>
        <end position="26"/>
    </location>
</feature>
<evidence type="ECO:0000313" key="2">
    <source>
        <dbReference type="EMBL" id="MBC6000003.1"/>
    </source>
</evidence>